<dbReference type="PROSITE" id="PS50943">
    <property type="entry name" value="HTH_CROC1"/>
    <property type="match status" value="1"/>
</dbReference>
<keyword evidence="1" id="KW-0175">Coiled coil</keyword>
<sequence length="122" mass="14264">MKSNVGDKIRKVRELKGFTQDFMAAELKMSQRAYSKLENNDIKLDWNRIENIAKILQIEPIDLVSFDDSLIFNNCTSSGKAHVFNNNYFPEELKKSYEDRIHHLENEVSFLRELILKLEGKG</sequence>
<dbReference type="SMART" id="SM00530">
    <property type="entry name" value="HTH_XRE"/>
    <property type="match status" value="1"/>
</dbReference>
<dbReference type="CDD" id="cd00093">
    <property type="entry name" value="HTH_XRE"/>
    <property type="match status" value="1"/>
</dbReference>
<dbReference type="EMBL" id="FQ859183">
    <property type="protein sequence ID" value="CCB69408.1"/>
    <property type="molecule type" value="Genomic_DNA"/>
</dbReference>
<feature type="coiled-coil region" evidence="1">
    <location>
        <begin position="94"/>
        <end position="121"/>
    </location>
</feature>
<dbReference type="SUPFAM" id="SSF47413">
    <property type="entry name" value="lambda repressor-like DNA-binding domains"/>
    <property type="match status" value="1"/>
</dbReference>
<gene>
    <name evidence="3" type="ordered locus">FBFL15_1331</name>
</gene>
<dbReference type="Proteomes" id="UP000009186">
    <property type="component" value="Chromosome"/>
</dbReference>
<keyword evidence="4" id="KW-1185">Reference proteome</keyword>
<protein>
    <submittedName>
        <fullName evidence="3">Probable transcriptional regulator, XRE family</fullName>
    </submittedName>
</protein>
<organism evidence="3 4">
    <name type="scientific">Flavobacterium branchiophilum (strain FL-15)</name>
    <dbReference type="NCBI Taxonomy" id="1034807"/>
    <lineage>
        <taxon>Bacteria</taxon>
        <taxon>Pseudomonadati</taxon>
        <taxon>Bacteroidota</taxon>
        <taxon>Flavobacteriia</taxon>
        <taxon>Flavobacteriales</taxon>
        <taxon>Flavobacteriaceae</taxon>
        <taxon>Flavobacterium</taxon>
    </lineage>
</organism>
<dbReference type="InterPro" id="IPR010982">
    <property type="entry name" value="Lambda_DNA-bd_dom_sf"/>
</dbReference>
<name>G2Z0K9_FLABF</name>
<feature type="domain" description="HTH cro/C1-type" evidence="2">
    <location>
        <begin position="9"/>
        <end position="63"/>
    </location>
</feature>
<evidence type="ECO:0000313" key="4">
    <source>
        <dbReference type="Proteomes" id="UP000009186"/>
    </source>
</evidence>
<evidence type="ECO:0000259" key="2">
    <source>
        <dbReference type="PROSITE" id="PS50943"/>
    </source>
</evidence>
<evidence type="ECO:0000313" key="3">
    <source>
        <dbReference type="EMBL" id="CCB69408.1"/>
    </source>
</evidence>
<dbReference type="InterPro" id="IPR001387">
    <property type="entry name" value="Cro/C1-type_HTH"/>
</dbReference>
<dbReference type="Pfam" id="PF01381">
    <property type="entry name" value="HTH_3"/>
    <property type="match status" value="1"/>
</dbReference>
<accession>G2Z0K9</accession>
<proteinExistence type="predicted"/>
<dbReference type="STRING" id="1034807.FBFL15_1331"/>
<reference evidence="3 4" key="1">
    <citation type="journal article" date="2011" name="Appl. Environ. Microbiol.">
        <title>Complete genome sequence of the fish pathogen Flavobacterium branchiophilum.</title>
        <authorList>
            <consortium name="1:IP"/>
            <consortium name="Microbial Evolutionary Genomics,F-75015 Paris"/>
            <consortium name="France 2:CNRS"/>
            <consortium name="URA2171"/>
            <consortium name="F-75015 Paris,France 3:Unite de Virologie et Immunologie Mol."/>
            <consortium name="INRA,78352 Jouy en Josas Cedex"/>
            <consortium name="France. 4:Unite de Mathemathique"/>
            <consortium name="Informatique et Genome,INRA"/>
            <consortium name="78352 Jouy en Josas Cedex"/>
            <consortium name="France. 5:CEA/Genoscope"/>
            <consortium name="Evry"/>
            <consortium name="France"/>
            <person name="Touchon M."/>
            <person name="Barbier P."/>
            <person name="Bernardet J.F."/>
            <person name="Loux V."/>
            <person name="Vacherie B."/>
            <person name="Barbe V."/>
            <person name="Rocha E.P."/>
            <person name="Duchaud E."/>
        </authorList>
    </citation>
    <scope>NUCLEOTIDE SEQUENCE [LARGE SCALE GENOMIC DNA]</scope>
    <source>
        <strain evidence="3 4">FL-15</strain>
    </source>
</reference>
<dbReference type="GO" id="GO:0003677">
    <property type="term" value="F:DNA binding"/>
    <property type="evidence" value="ECO:0007669"/>
    <property type="project" value="InterPro"/>
</dbReference>
<dbReference type="AlphaFoldDB" id="G2Z0K9"/>
<dbReference type="HOGENOM" id="CLU_066192_15_2_10"/>
<dbReference type="RefSeq" id="WP_014083875.1">
    <property type="nucleotide sequence ID" value="NC_016001.1"/>
</dbReference>
<dbReference type="eggNOG" id="COG1396">
    <property type="taxonomic scope" value="Bacteria"/>
</dbReference>
<evidence type="ECO:0000256" key="1">
    <source>
        <dbReference type="SAM" id="Coils"/>
    </source>
</evidence>
<dbReference type="KEGG" id="fbr:FBFL15_1331"/>
<dbReference type="Gene3D" id="1.10.260.40">
    <property type="entry name" value="lambda repressor-like DNA-binding domains"/>
    <property type="match status" value="1"/>
</dbReference>